<accession>A0A401WFQ7</accession>
<dbReference type="SFLD" id="SFLDG01129">
    <property type="entry name" value="C1.5:_HAD__Beta-PGM__Phosphata"/>
    <property type="match status" value="1"/>
</dbReference>
<dbReference type="EMBL" id="BHZD01000001">
    <property type="protein sequence ID" value="GCD48152.1"/>
    <property type="molecule type" value="Genomic_DNA"/>
</dbReference>
<dbReference type="GO" id="GO:0006281">
    <property type="term" value="P:DNA repair"/>
    <property type="evidence" value="ECO:0007669"/>
    <property type="project" value="TreeGrafter"/>
</dbReference>
<comment type="caution">
    <text evidence="1">The sequence shown here is derived from an EMBL/GenBank/DDBJ whole genome shotgun (WGS) entry which is preliminary data.</text>
</comment>
<organism evidence="1 2">
    <name type="scientific">Streptomyces paromomycinus</name>
    <name type="common">Streptomyces rimosus subsp. paromomycinus</name>
    <dbReference type="NCBI Taxonomy" id="92743"/>
    <lineage>
        <taxon>Bacteria</taxon>
        <taxon>Bacillati</taxon>
        <taxon>Actinomycetota</taxon>
        <taxon>Actinomycetes</taxon>
        <taxon>Kitasatosporales</taxon>
        <taxon>Streptomycetaceae</taxon>
        <taxon>Streptomyces</taxon>
    </lineage>
</organism>
<name>A0A401WFQ7_STREY</name>
<dbReference type="Gene3D" id="3.40.50.1000">
    <property type="entry name" value="HAD superfamily/HAD-like"/>
    <property type="match status" value="1"/>
</dbReference>
<gene>
    <name evidence="1" type="ORF">GKJPGBOP_07948</name>
</gene>
<dbReference type="PANTHER" id="PTHR43434:SF1">
    <property type="entry name" value="PHOSPHOGLYCOLATE PHOSPHATASE"/>
    <property type="match status" value="1"/>
</dbReference>
<dbReference type="InterPro" id="IPR041492">
    <property type="entry name" value="HAD_2"/>
</dbReference>
<evidence type="ECO:0000313" key="2">
    <source>
        <dbReference type="Proteomes" id="UP000286746"/>
    </source>
</evidence>
<dbReference type="AlphaFoldDB" id="A0A401WFQ7"/>
<dbReference type="InterPro" id="IPR023214">
    <property type="entry name" value="HAD_sf"/>
</dbReference>
<proteinExistence type="predicted"/>
<dbReference type="GO" id="GO:0008967">
    <property type="term" value="F:phosphoglycolate phosphatase activity"/>
    <property type="evidence" value="ECO:0007669"/>
    <property type="project" value="TreeGrafter"/>
</dbReference>
<dbReference type="PANTHER" id="PTHR43434">
    <property type="entry name" value="PHOSPHOGLYCOLATE PHOSPHATASE"/>
    <property type="match status" value="1"/>
</dbReference>
<dbReference type="InterPro" id="IPR050155">
    <property type="entry name" value="HAD-like_hydrolase_sf"/>
</dbReference>
<evidence type="ECO:0000313" key="1">
    <source>
        <dbReference type="EMBL" id="GCD48152.1"/>
    </source>
</evidence>
<dbReference type="Proteomes" id="UP000286746">
    <property type="component" value="Unassembled WGS sequence"/>
</dbReference>
<dbReference type="SFLD" id="SFLDS00003">
    <property type="entry name" value="Haloacid_Dehalogenase"/>
    <property type="match status" value="1"/>
</dbReference>
<dbReference type="InterPro" id="IPR036412">
    <property type="entry name" value="HAD-like_sf"/>
</dbReference>
<dbReference type="SUPFAM" id="SSF56784">
    <property type="entry name" value="HAD-like"/>
    <property type="match status" value="1"/>
</dbReference>
<dbReference type="RefSeq" id="WP_170251990.1">
    <property type="nucleotide sequence ID" value="NZ_BHZD01000001.1"/>
</dbReference>
<sequence length="229" mass="24706">MTAHIVWDWNGTLFDDIDISVAAASAACRTVGGGDITHEAYRRAFTRPVRSFYASLLERPFTDLQWKAIAECYHRTYRDLLDRARLREGVAEILDALAGTGVTHSLLSMGEHDEVVALLEREGLMSRFLVAEGMARQQRTESKQAVLARHLDAVRERHPAELSVDRVLLIGDTLDDNEAAVAVGASCVLLADGSYDPEKAAASAVPVAAGLSAAAELGLRAISARPGPV</sequence>
<dbReference type="InterPro" id="IPR023198">
    <property type="entry name" value="PGP-like_dom2"/>
</dbReference>
<dbReference type="Gene3D" id="1.10.150.240">
    <property type="entry name" value="Putative phosphatase, domain 2"/>
    <property type="match status" value="1"/>
</dbReference>
<reference evidence="1 2" key="1">
    <citation type="submission" date="2018-11" db="EMBL/GenBank/DDBJ databases">
        <title>Whole genome sequence of Streptomyces paromomycinus NBRC 15454(T).</title>
        <authorList>
            <person name="Komaki H."/>
            <person name="Tamura T."/>
        </authorList>
    </citation>
    <scope>NUCLEOTIDE SEQUENCE [LARGE SCALE GENOMIC DNA]</scope>
    <source>
        <strain evidence="1 2">NBRC 15454</strain>
    </source>
</reference>
<dbReference type="GO" id="GO:0005829">
    <property type="term" value="C:cytosol"/>
    <property type="evidence" value="ECO:0007669"/>
    <property type="project" value="TreeGrafter"/>
</dbReference>
<keyword evidence="2" id="KW-1185">Reference proteome</keyword>
<dbReference type="Pfam" id="PF13419">
    <property type="entry name" value="HAD_2"/>
    <property type="match status" value="1"/>
</dbReference>
<protein>
    <submittedName>
        <fullName evidence="1">Phosphatase</fullName>
    </submittedName>
</protein>